<protein>
    <submittedName>
        <fullName evidence="2">Uncharacterized protein</fullName>
    </submittedName>
</protein>
<proteinExistence type="predicted"/>
<gene>
    <name evidence="2" type="ORF">PtA15_12A145</name>
</gene>
<name>A0ABY7CZX6_9BASI</name>
<sequence length="484" mass="54712">MRAASYSTLSAYHTFNSLILVLLGLIIAQCLCFPTLGEILETHPDDLPEFEKRLKSEMWQNSFSSVQELGRSICGERAGSHGGQSHNHKRPEATALFLSALQNDVLNPIQIDSAPESIGFTAEVAKDLGNEISNLSPLVKSLTEKVSMNQPPDLEESAGTGLLGNAEDGDLVASDFMKGTKKVVEILQTSKSIHFRPDQQILAALRERMAVDHLNEALVKFLIILERHNLASPKWLENLLKKKEGVEIIFNYLARRFPGLRDNIDIPNAYLIPDFKKAVQESLFTAELQGLFKHFGGSGIRRTHITISDISKSSGKISISSPPIMEILSLKILHSMVRFLGRYHIHWGWWADVEVKIPDSSWSTKDAERFRQLDNLIMLLSDQIKSVYFEYGQSTQKIISFWHLDNSIAMVHLSDINKSAQPAKYELVAEKIAHYQKYPLLPYFKPMIENVVNGLRATENREARVRVDELKLIFFKPEKLYTVT</sequence>
<feature type="chain" id="PRO_5045189930" evidence="1">
    <location>
        <begin position="33"/>
        <end position="484"/>
    </location>
</feature>
<reference evidence="2" key="1">
    <citation type="submission" date="2022-10" db="EMBL/GenBank/DDBJ databases">
        <title>Puccinia triticina Genome sequencing and assembly.</title>
        <authorList>
            <person name="Li C."/>
        </authorList>
    </citation>
    <scope>NUCLEOTIDE SEQUENCE</scope>
    <source>
        <strain evidence="2">Pt15</strain>
    </source>
</reference>
<dbReference type="EMBL" id="CP110432">
    <property type="protein sequence ID" value="WAQ90159.1"/>
    <property type="molecule type" value="Genomic_DNA"/>
</dbReference>
<keyword evidence="1" id="KW-0732">Signal</keyword>
<evidence type="ECO:0000313" key="3">
    <source>
        <dbReference type="Proteomes" id="UP001164743"/>
    </source>
</evidence>
<accession>A0ABY7CZX6</accession>
<feature type="signal peptide" evidence="1">
    <location>
        <begin position="1"/>
        <end position="32"/>
    </location>
</feature>
<dbReference type="Proteomes" id="UP001164743">
    <property type="component" value="Chromosome 12A"/>
</dbReference>
<organism evidence="2 3">
    <name type="scientific">Puccinia triticina</name>
    <dbReference type="NCBI Taxonomy" id="208348"/>
    <lineage>
        <taxon>Eukaryota</taxon>
        <taxon>Fungi</taxon>
        <taxon>Dikarya</taxon>
        <taxon>Basidiomycota</taxon>
        <taxon>Pucciniomycotina</taxon>
        <taxon>Pucciniomycetes</taxon>
        <taxon>Pucciniales</taxon>
        <taxon>Pucciniaceae</taxon>
        <taxon>Puccinia</taxon>
    </lineage>
</organism>
<evidence type="ECO:0000313" key="2">
    <source>
        <dbReference type="EMBL" id="WAQ90159.1"/>
    </source>
</evidence>
<dbReference type="GeneID" id="77802620"/>
<dbReference type="RefSeq" id="XP_053025714.1">
    <property type="nucleotide sequence ID" value="XM_053161725.1"/>
</dbReference>
<keyword evidence="3" id="KW-1185">Reference proteome</keyword>
<evidence type="ECO:0000256" key="1">
    <source>
        <dbReference type="SAM" id="SignalP"/>
    </source>
</evidence>